<evidence type="ECO:0000256" key="1">
    <source>
        <dbReference type="ARBA" id="ARBA00004141"/>
    </source>
</evidence>
<comment type="similarity">
    <text evidence="5">Belongs to the 4-toluene sulfonate uptake permease (TSUP) (TC 2.A.102) family.</text>
</comment>
<dbReference type="PANTHER" id="PTHR43483">
    <property type="entry name" value="MEMBRANE TRANSPORTER PROTEIN HI_0806-RELATED"/>
    <property type="match status" value="1"/>
</dbReference>
<protein>
    <recommendedName>
        <fullName evidence="5">Probable membrane transporter protein</fullName>
    </recommendedName>
</protein>
<dbReference type="Pfam" id="PF01925">
    <property type="entry name" value="TauE"/>
    <property type="match status" value="1"/>
</dbReference>
<gene>
    <name evidence="6" type="ORF">A3L09_09445</name>
</gene>
<comment type="subcellular location">
    <subcellularLocation>
        <location evidence="5">Cell membrane</location>
        <topology evidence="5">Multi-pass membrane protein</topology>
    </subcellularLocation>
    <subcellularLocation>
        <location evidence="1">Membrane</location>
        <topology evidence="1">Multi-pass membrane protein</topology>
    </subcellularLocation>
</comment>
<keyword evidence="5" id="KW-1003">Cell membrane</keyword>
<dbReference type="EMBL" id="CP014862">
    <property type="protein sequence ID" value="ASJ03467.1"/>
    <property type="molecule type" value="Genomic_DNA"/>
</dbReference>
<evidence type="ECO:0000256" key="2">
    <source>
        <dbReference type="ARBA" id="ARBA00022692"/>
    </source>
</evidence>
<dbReference type="Proteomes" id="UP000250179">
    <property type="component" value="Chromosome"/>
</dbReference>
<reference evidence="6 7" key="1">
    <citation type="submission" date="2016-03" db="EMBL/GenBank/DDBJ databases">
        <title>Complete genome sequence of Thermococcus profundus strain DT5432.</title>
        <authorList>
            <person name="Oger P.M."/>
        </authorList>
    </citation>
    <scope>NUCLEOTIDE SEQUENCE [LARGE SCALE GENOMIC DNA]</scope>
    <source>
        <strain evidence="6 7">DT 5432</strain>
    </source>
</reference>
<feature type="transmembrane region" description="Helical" evidence="5">
    <location>
        <begin position="204"/>
        <end position="223"/>
    </location>
</feature>
<feature type="transmembrane region" description="Helical" evidence="5">
    <location>
        <begin position="44"/>
        <end position="64"/>
    </location>
</feature>
<keyword evidence="3 5" id="KW-1133">Transmembrane helix</keyword>
<sequence>MRALVWSAYFLVGVFIGVLAAMFGLGGGFLIVPTLNFLGVEIHHAVGTSSAAIVFTSLSAAVAYHRQGRIHYKAGLLLASTAVIGAYIGAWATSYISSSQLKVIFGAVLFLVAVRLYRKRSREPYEVDLSGVELDYRVVPIGGFIAGVASGLLGIGGGAINVPFLTYMGLPIHYAVATSSFAIVFTATSGAIKHYTMGNVEVGWLLLLVPGLIIGAQLGAKIAKKTKAAHLTKAFAVVMALLAVRMVLKGLGYAVP</sequence>
<keyword evidence="7" id="KW-1185">Reference proteome</keyword>
<evidence type="ECO:0000256" key="5">
    <source>
        <dbReference type="RuleBase" id="RU363041"/>
    </source>
</evidence>
<evidence type="ECO:0000256" key="4">
    <source>
        <dbReference type="ARBA" id="ARBA00023136"/>
    </source>
</evidence>
<dbReference type="AlphaFoldDB" id="A0A2Z2MAQ2"/>
<name>A0A2Z2MAQ2_THEPR</name>
<evidence type="ECO:0000313" key="6">
    <source>
        <dbReference type="EMBL" id="ASJ03467.1"/>
    </source>
</evidence>
<proteinExistence type="inferred from homology"/>
<feature type="transmembrane region" description="Helical" evidence="5">
    <location>
        <begin position="229"/>
        <end position="248"/>
    </location>
</feature>
<evidence type="ECO:0000313" key="7">
    <source>
        <dbReference type="Proteomes" id="UP000250179"/>
    </source>
</evidence>
<keyword evidence="2 5" id="KW-0812">Transmembrane</keyword>
<dbReference type="InterPro" id="IPR002781">
    <property type="entry name" value="TM_pro_TauE-like"/>
</dbReference>
<keyword evidence="4 5" id="KW-0472">Membrane</keyword>
<dbReference type="KEGG" id="tprf:A3L09_09445"/>
<feature type="transmembrane region" description="Helical" evidence="5">
    <location>
        <begin position="172"/>
        <end position="192"/>
    </location>
</feature>
<dbReference type="PANTHER" id="PTHR43483:SF3">
    <property type="entry name" value="MEMBRANE TRANSPORTER PROTEIN HI_0806-RELATED"/>
    <property type="match status" value="1"/>
</dbReference>
<evidence type="ECO:0000256" key="3">
    <source>
        <dbReference type="ARBA" id="ARBA00022989"/>
    </source>
</evidence>
<dbReference type="GeneID" id="33320640"/>
<feature type="transmembrane region" description="Helical" evidence="5">
    <location>
        <begin position="7"/>
        <end position="32"/>
    </location>
</feature>
<dbReference type="GO" id="GO:0005886">
    <property type="term" value="C:plasma membrane"/>
    <property type="evidence" value="ECO:0007669"/>
    <property type="project" value="UniProtKB-SubCell"/>
</dbReference>
<dbReference type="OrthoDB" id="57092at2157"/>
<feature type="transmembrane region" description="Helical" evidence="5">
    <location>
        <begin position="138"/>
        <end position="160"/>
    </location>
</feature>
<feature type="transmembrane region" description="Helical" evidence="5">
    <location>
        <begin position="99"/>
        <end position="117"/>
    </location>
</feature>
<dbReference type="RefSeq" id="WP_088858725.1">
    <property type="nucleotide sequence ID" value="NZ_CP014862.1"/>
</dbReference>
<accession>A0A2Z2MAQ2</accession>
<organism evidence="6 7">
    <name type="scientific">Thermococcus profundus</name>
    <dbReference type="NCBI Taxonomy" id="49899"/>
    <lineage>
        <taxon>Archaea</taxon>
        <taxon>Methanobacteriati</taxon>
        <taxon>Methanobacteriota</taxon>
        <taxon>Thermococci</taxon>
        <taxon>Thermococcales</taxon>
        <taxon>Thermococcaceae</taxon>
        <taxon>Thermococcus</taxon>
    </lineage>
</organism>
<feature type="transmembrane region" description="Helical" evidence="5">
    <location>
        <begin position="76"/>
        <end position="93"/>
    </location>
</feature>